<accession>A0A1C4ZUB0</accession>
<evidence type="ECO:0000256" key="4">
    <source>
        <dbReference type="ARBA" id="ARBA00023136"/>
    </source>
</evidence>
<feature type="domain" description="ABC-2 type transporter transmembrane" evidence="6">
    <location>
        <begin position="62"/>
        <end position="255"/>
    </location>
</feature>
<evidence type="ECO:0000313" key="8">
    <source>
        <dbReference type="Proteomes" id="UP000198551"/>
    </source>
</evidence>
<keyword evidence="4 5" id="KW-0472">Membrane</keyword>
<feature type="transmembrane region" description="Helical" evidence="5">
    <location>
        <begin position="241"/>
        <end position="259"/>
    </location>
</feature>
<dbReference type="InterPro" id="IPR051784">
    <property type="entry name" value="Nod_factor_ABC_transporter"/>
</dbReference>
<keyword evidence="3 5" id="KW-1133">Transmembrane helix</keyword>
<name>A0A1C4ZUB0_9ACTN</name>
<gene>
    <name evidence="7" type="ORF">GA0070215_120104</name>
</gene>
<dbReference type="EMBL" id="FMCV01000020">
    <property type="protein sequence ID" value="SCF36533.1"/>
    <property type="molecule type" value="Genomic_DNA"/>
</dbReference>
<dbReference type="Pfam" id="PF12698">
    <property type="entry name" value="ABC2_membrane_3"/>
    <property type="match status" value="1"/>
</dbReference>
<comment type="subcellular location">
    <subcellularLocation>
        <location evidence="1">Membrane</location>
        <topology evidence="1">Multi-pass membrane protein</topology>
    </subcellularLocation>
</comment>
<dbReference type="Proteomes" id="UP000198551">
    <property type="component" value="Unassembled WGS sequence"/>
</dbReference>
<feature type="transmembrane region" description="Helical" evidence="5">
    <location>
        <begin position="66"/>
        <end position="85"/>
    </location>
</feature>
<keyword evidence="2 5" id="KW-0812">Transmembrane</keyword>
<evidence type="ECO:0000256" key="3">
    <source>
        <dbReference type="ARBA" id="ARBA00022989"/>
    </source>
</evidence>
<dbReference type="PANTHER" id="PTHR43229:SF6">
    <property type="entry name" value="ABC-TYPE MULTIDRUG TRANSPORT SYSTEM, PERMEASE COMPONENT"/>
    <property type="match status" value="1"/>
</dbReference>
<sequence>MNPTTNALRAGLRRGAIELRATFTNGQDLWTYFFPTVVLLIAVFWMRGSTVPGTDFSLGARTLPSALGMGLLFGGLLGLANQLVIDREDGTLLRAKAIPDGMLGYLVGKIVLVSAVALIGVVIQLTPGLFFLDGLRLGDPGAWLTLAWVVPLGLVATLPLGAVIGSLVENPRNMGLVVMPIFGLIALSGIFYPINGLPGWLQGVAQVFPLYWLGLGMRSALLPGDLAAVELGGSWRHLETVGVLGAWAVLGLVLAPVVLRRMARRESGSRVAARRERAMQRVG</sequence>
<feature type="transmembrane region" description="Helical" evidence="5">
    <location>
        <begin position="29"/>
        <end position="46"/>
    </location>
</feature>
<evidence type="ECO:0000259" key="6">
    <source>
        <dbReference type="Pfam" id="PF12698"/>
    </source>
</evidence>
<proteinExistence type="predicted"/>
<evidence type="ECO:0000313" key="7">
    <source>
        <dbReference type="EMBL" id="SCF36533.1"/>
    </source>
</evidence>
<dbReference type="AlphaFoldDB" id="A0A1C4ZUB0"/>
<dbReference type="InterPro" id="IPR013525">
    <property type="entry name" value="ABC2_TM"/>
</dbReference>
<dbReference type="RefSeq" id="WP_018787372.1">
    <property type="nucleotide sequence ID" value="NZ_FMCV01000020.1"/>
</dbReference>
<dbReference type="PANTHER" id="PTHR43229">
    <property type="entry name" value="NODULATION PROTEIN J"/>
    <property type="match status" value="1"/>
</dbReference>
<keyword evidence="8" id="KW-1185">Reference proteome</keyword>
<protein>
    <submittedName>
        <fullName evidence="7">ABC-2 type transport system permease protein</fullName>
    </submittedName>
</protein>
<dbReference type="GO" id="GO:0140359">
    <property type="term" value="F:ABC-type transporter activity"/>
    <property type="evidence" value="ECO:0007669"/>
    <property type="project" value="InterPro"/>
</dbReference>
<feature type="transmembrane region" description="Helical" evidence="5">
    <location>
        <begin position="106"/>
        <end position="126"/>
    </location>
</feature>
<dbReference type="GO" id="GO:0016020">
    <property type="term" value="C:membrane"/>
    <property type="evidence" value="ECO:0007669"/>
    <property type="project" value="UniProtKB-SubCell"/>
</dbReference>
<feature type="transmembrane region" description="Helical" evidence="5">
    <location>
        <begin position="146"/>
        <end position="168"/>
    </location>
</feature>
<reference evidence="8" key="1">
    <citation type="submission" date="2016-06" db="EMBL/GenBank/DDBJ databases">
        <authorList>
            <person name="Varghese N."/>
        </authorList>
    </citation>
    <scope>NUCLEOTIDE SEQUENCE [LARGE SCALE GENOMIC DNA]</scope>
    <source>
        <strain evidence="8">DSM 45555</strain>
    </source>
</reference>
<organism evidence="7 8">
    <name type="scientific">Micromonospora marina</name>
    <dbReference type="NCBI Taxonomy" id="307120"/>
    <lineage>
        <taxon>Bacteria</taxon>
        <taxon>Bacillati</taxon>
        <taxon>Actinomycetota</taxon>
        <taxon>Actinomycetes</taxon>
        <taxon>Micromonosporales</taxon>
        <taxon>Micromonosporaceae</taxon>
        <taxon>Micromonospora</taxon>
    </lineage>
</organism>
<evidence type="ECO:0000256" key="1">
    <source>
        <dbReference type="ARBA" id="ARBA00004141"/>
    </source>
</evidence>
<feature type="transmembrane region" description="Helical" evidence="5">
    <location>
        <begin position="175"/>
        <end position="194"/>
    </location>
</feature>
<evidence type="ECO:0000256" key="2">
    <source>
        <dbReference type="ARBA" id="ARBA00022692"/>
    </source>
</evidence>
<evidence type="ECO:0000256" key="5">
    <source>
        <dbReference type="SAM" id="Phobius"/>
    </source>
</evidence>